<evidence type="ECO:0000313" key="3">
    <source>
        <dbReference type="Proteomes" id="UP000077202"/>
    </source>
</evidence>
<protein>
    <submittedName>
        <fullName evidence="2">Uncharacterized protein</fullName>
    </submittedName>
</protein>
<evidence type="ECO:0000256" key="1">
    <source>
        <dbReference type="SAM" id="MobiDB-lite"/>
    </source>
</evidence>
<dbReference type="AlphaFoldDB" id="A0A176VKK3"/>
<proteinExistence type="predicted"/>
<keyword evidence="3" id="KW-1185">Reference proteome</keyword>
<gene>
    <name evidence="2" type="ORF">AXG93_2116s1030</name>
</gene>
<comment type="caution">
    <text evidence="2">The sequence shown here is derived from an EMBL/GenBank/DDBJ whole genome shotgun (WGS) entry which is preliminary data.</text>
</comment>
<dbReference type="EMBL" id="LVLJ01003422">
    <property type="protein sequence ID" value="OAE21489.1"/>
    <property type="molecule type" value="Genomic_DNA"/>
</dbReference>
<dbReference type="Proteomes" id="UP000077202">
    <property type="component" value="Unassembled WGS sequence"/>
</dbReference>
<sequence length="172" mass="18706">MRRVVNPGSLLLVILGSEVGRYGPTVRQAIVETPNPVSNIHDRLRNLKPRAEPEQAGGASRRSGKSPRVASCFMQQGDEKRTGMHVIPSVGVSEEGPEFEIILAAPGAPFGERRRNGTELTRAPDDGLDLVVIAARLIRNFSLSLIFQSPGAKSQSKVQVSNHAIIERPLKR</sequence>
<reference evidence="2" key="1">
    <citation type="submission" date="2016-03" db="EMBL/GenBank/DDBJ databases">
        <title>Mechanisms controlling the formation of the plant cell surface in tip-growing cells are functionally conserved among land plants.</title>
        <authorList>
            <person name="Honkanen S."/>
            <person name="Jones V.A."/>
            <person name="Morieri G."/>
            <person name="Champion C."/>
            <person name="Hetherington A.J."/>
            <person name="Kelly S."/>
            <person name="Saint-Marcoux D."/>
            <person name="Proust H."/>
            <person name="Prescott H."/>
            <person name="Dolan L."/>
        </authorList>
    </citation>
    <scope>NUCLEOTIDE SEQUENCE [LARGE SCALE GENOMIC DNA]</scope>
    <source>
        <tissue evidence="2">Whole gametophyte</tissue>
    </source>
</reference>
<feature type="region of interest" description="Disordered" evidence="1">
    <location>
        <begin position="48"/>
        <end position="68"/>
    </location>
</feature>
<name>A0A176VKK3_MARPO</name>
<evidence type="ECO:0000313" key="2">
    <source>
        <dbReference type="EMBL" id="OAE21489.1"/>
    </source>
</evidence>
<organism evidence="2 3">
    <name type="scientific">Marchantia polymorpha subsp. ruderalis</name>
    <dbReference type="NCBI Taxonomy" id="1480154"/>
    <lineage>
        <taxon>Eukaryota</taxon>
        <taxon>Viridiplantae</taxon>
        <taxon>Streptophyta</taxon>
        <taxon>Embryophyta</taxon>
        <taxon>Marchantiophyta</taxon>
        <taxon>Marchantiopsida</taxon>
        <taxon>Marchantiidae</taxon>
        <taxon>Marchantiales</taxon>
        <taxon>Marchantiaceae</taxon>
        <taxon>Marchantia</taxon>
    </lineage>
</organism>
<accession>A0A176VKK3</accession>